<accession>A0A0B5QSJ3</accession>
<dbReference type="InterPro" id="IPR029058">
    <property type="entry name" value="AB_hydrolase_fold"/>
</dbReference>
<dbReference type="Pfam" id="PF12146">
    <property type="entry name" value="Hydrolase_4"/>
    <property type="match status" value="1"/>
</dbReference>
<evidence type="ECO:0000313" key="2">
    <source>
        <dbReference type="EMBL" id="AJH01177.1"/>
    </source>
</evidence>
<sequence length="342" mass="40136">MNEDNLALTASSYSNFKDKYFEIYISQDNYKEKMINIVEPYLKKNLESGYILGANDLKLYYEKFIVKKPKANIVICHGFGEFTEKYNELIYYFIKENYSVFILEHRGHGRSQRLGMDNYQINVENFDYYVEDFKKFIDEIVIPDSRNKKLLLFAHSMGGCIGTVFLEKYNSYFNAAVLSSPMHEINTGKAPKILANIISKAMRVCGKGNSYLPGQKPYVEKKDFYSRSTSCKERYQYLLEKIKKNDNYHSGGSSALWYIESLKATKELIRRKNISKIMVPILLFQAEYDTHVIPKAQNRFADYVKDCKVVYMKGSKHEAYFERDEIAFSFFYRVLSFYENSI</sequence>
<protein>
    <submittedName>
        <fullName evidence="2">Lysophospholipase</fullName>
    </submittedName>
</protein>
<dbReference type="AlphaFoldDB" id="A0A0B5QSJ3"/>
<dbReference type="SUPFAM" id="SSF53474">
    <property type="entry name" value="alpha/beta-Hydrolases"/>
    <property type="match status" value="1"/>
</dbReference>
<dbReference type="Proteomes" id="UP000031866">
    <property type="component" value="Chromosome"/>
</dbReference>
<organism evidence="2 3">
    <name type="scientific">Clostridium beijerinckii</name>
    <name type="common">Clostridium MP</name>
    <dbReference type="NCBI Taxonomy" id="1520"/>
    <lineage>
        <taxon>Bacteria</taxon>
        <taxon>Bacillati</taxon>
        <taxon>Bacillota</taxon>
        <taxon>Clostridia</taxon>
        <taxon>Eubacteriales</taxon>
        <taxon>Clostridiaceae</taxon>
        <taxon>Clostridium</taxon>
    </lineage>
</organism>
<dbReference type="EMBL" id="CP010086">
    <property type="protein sequence ID" value="AJH01177.1"/>
    <property type="molecule type" value="Genomic_DNA"/>
</dbReference>
<dbReference type="Gene3D" id="3.40.50.1820">
    <property type="entry name" value="alpha/beta hydrolase"/>
    <property type="match status" value="1"/>
</dbReference>
<dbReference type="RefSeq" id="WP_041899270.1">
    <property type="nucleotide sequence ID" value="NZ_CP010086.2"/>
</dbReference>
<dbReference type="InterPro" id="IPR022742">
    <property type="entry name" value="Hydrolase_4"/>
</dbReference>
<reference evidence="3" key="1">
    <citation type="submission" date="2014-12" db="EMBL/GenBank/DDBJ databases">
        <title>Genome sequence of Clostridium beijerinckii strain 59B.</title>
        <authorList>
            <person name="Little G.T."/>
            <person name="Minton N.P."/>
        </authorList>
    </citation>
    <scope>NUCLEOTIDE SEQUENCE [LARGE SCALE GENOMIC DNA]</scope>
    <source>
        <strain evidence="3">59B</strain>
    </source>
</reference>
<proteinExistence type="predicted"/>
<dbReference type="OrthoDB" id="9806902at2"/>
<gene>
    <name evidence="2" type="ORF">LF65_04645</name>
</gene>
<dbReference type="KEGG" id="cbei:LF65_04645"/>
<dbReference type="InterPro" id="IPR051044">
    <property type="entry name" value="MAG_DAG_Lipase"/>
</dbReference>
<name>A0A0B5QSJ3_CLOBE</name>
<feature type="domain" description="Serine aminopeptidase S33" evidence="1">
    <location>
        <begin position="68"/>
        <end position="324"/>
    </location>
</feature>
<evidence type="ECO:0000313" key="3">
    <source>
        <dbReference type="Proteomes" id="UP000031866"/>
    </source>
</evidence>
<dbReference type="PANTHER" id="PTHR11614">
    <property type="entry name" value="PHOSPHOLIPASE-RELATED"/>
    <property type="match status" value="1"/>
</dbReference>
<evidence type="ECO:0000259" key="1">
    <source>
        <dbReference type="Pfam" id="PF12146"/>
    </source>
</evidence>
<dbReference type="STRING" id="1520.LF65_04645"/>